<dbReference type="Pfam" id="PF00589">
    <property type="entry name" value="Phage_integrase"/>
    <property type="match status" value="1"/>
</dbReference>
<accession>V4BNR0</accession>
<dbReference type="OrthoDB" id="6144956at2759"/>
<evidence type="ECO:0000256" key="1">
    <source>
        <dbReference type="ARBA" id="ARBA00023172"/>
    </source>
</evidence>
<evidence type="ECO:0000313" key="4">
    <source>
        <dbReference type="Proteomes" id="UP000030746"/>
    </source>
</evidence>
<sequence>MANVVTLRFIRNIWNYVQVMKITTDTRWYSKQSMGHNTIQKIVPELFKVAGVSGYKTNHSLRVTTATRLINSGVPEQLIMELPATAVWRGLEFTRGHRMT</sequence>
<keyword evidence="4" id="KW-1185">Reference proteome</keyword>
<evidence type="ECO:0000259" key="2">
    <source>
        <dbReference type="Pfam" id="PF00589"/>
    </source>
</evidence>
<dbReference type="AlphaFoldDB" id="V4BNR0"/>
<dbReference type="GO" id="GO:0015074">
    <property type="term" value="P:DNA integration"/>
    <property type="evidence" value="ECO:0007669"/>
    <property type="project" value="InterPro"/>
</dbReference>
<dbReference type="InterPro" id="IPR011010">
    <property type="entry name" value="DNA_brk_join_enz"/>
</dbReference>
<gene>
    <name evidence="3" type="ORF">LOTGIDRAFT_164111</name>
</gene>
<proteinExistence type="predicted"/>
<dbReference type="InterPro" id="IPR002104">
    <property type="entry name" value="Integrase_catalytic"/>
</dbReference>
<feature type="domain" description="Tyr recombinase" evidence="2">
    <location>
        <begin position="30"/>
        <end position="82"/>
    </location>
</feature>
<dbReference type="InterPro" id="IPR013762">
    <property type="entry name" value="Integrase-like_cat_sf"/>
</dbReference>
<dbReference type="Proteomes" id="UP000030746">
    <property type="component" value="Unassembled WGS sequence"/>
</dbReference>
<dbReference type="CTD" id="20239640"/>
<dbReference type="HOGENOM" id="CLU_2309172_0_0_1"/>
<dbReference type="GO" id="GO:0006310">
    <property type="term" value="P:DNA recombination"/>
    <property type="evidence" value="ECO:0007669"/>
    <property type="project" value="UniProtKB-KW"/>
</dbReference>
<organism evidence="3 4">
    <name type="scientific">Lottia gigantea</name>
    <name type="common">Giant owl limpet</name>
    <dbReference type="NCBI Taxonomy" id="225164"/>
    <lineage>
        <taxon>Eukaryota</taxon>
        <taxon>Metazoa</taxon>
        <taxon>Spiralia</taxon>
        <taxon>Lophotrochozoa</taxon>
        <taxon>Mollusca</taxon>
        <taxon>Gastropoda</taxon>
        <taxon>Patellogastropoda</taxon>
        <taxon>Lottioidea</taxon>
        <taxon>Lottiidae</taxon>
        <taxon>Lottia</taxon>
    </lineage>
</organism>
<dbReference type="GO" id="GO:0003677">
    <property type="term" value="F:DNA binding"/>
    <property type="evidence" value="ECO:0007669"/>
    <property type="project" value="InterPro"/>
</dbReference>
<keyword evidence="1" id="KW-0233">DNA recombination</keyword>
<evidence type="ECO:0000313" key="3">
    <source>
        <dbReference type="EMBL" id="ESO90524.1"/>
    </source>
</evidence>
<dbReference type="EMBL" id="KB202408">
    <property type="protein sequence ID" value="ESO90524.1"/>
    <property type="molecule type" value="Genomic_DNA"/>
</dbReference>
<reference evidence="3 4" key="1">
    <citation type="journal article" date="2013" name="Nature">
        <title>Insights into bilaterian evolution from three spiralian genomes.</title>
        <authorList>
            <person name="Simakov O."/>
            <person name="Marletaz F."/>
            <person name="Cho S.J."/>
            <person name="Edsinger-Gonzales E."/>
            <person name="Havlak P."/>
            <person name="Hellsten U."/>
            <person name="Kuo D.H."/>
            <person name="Larsson T."/>
            <person name="Lv J."/>
            <person name="Arendt D."/>
            <person name="Savage R."/>
            <person name="Osoegawa K."/>
            <person name="de Jong P."/>
            <person name="Grimwood J."/>
            <person name="Chapman J.A."/>
            <person name="Shapiro H."/>
            <person name="Aerts A."/>
            <person name="Otillar R.P."/>
            <person name="Terry A.Y."/>
            <person name="Boore J.L."/>
            <person name="Grigoriev I.V."/>
            <person name="Lindberg D.R."/>
            <person name="Seaver E.C."/>
            <person name="Weisblat D.A."/>
            <person name="Putnam N.H."/>
            <person name="Rokhsar D.S."/>
        </authorList>
    </citation>
    <scope>NUCLEOTIDE SEQUENCE [LARGE SCALE GENOMIC DNA]</scope>
</reference>
<name>V4BNR0_LOTGI</name>
<dbReference type="RefSeq" id="XP_009058845.1">
    <property type="nucleotide sequence ID" value="XM_009060597.1"/>
</dbReference>
<dbReference type="Gene3D" id="1.10.443.10">
    <property type="entry name" value="Intergrase catalytic core"/>
    <property type="match status" value="1"/>
</dbReference>
<protein>
    <recommendedName>
        <fullName evidence="2">Tyr recombinase domain-containing protein</fullName>
    </recommendedName>
</protein>
<dbReference type="SUPFAM" id="SSF56349">
    <property type="entry name" value="DNA breaking-rejoining enzymes"/>
    <property type="match status" value="1"/>
</dbReference>
<dbReference type="GeneID" id="20239640"/>
<dbReference type="KEGG" id="lgi:LOTGIDRAFT_164111"/>